<dbReference type="GO" id="GO:0043682">
    <property type="term" value="F:P-type divalent copper transporter activity"/>
    <property type="evidence" value="ECO:0007669"/>
    <property type="project" value="TreeGrafter"/>
</dbReference>
<dbReference type="Gene3D" id="3.40.1110.10">
    <property type="entry name" value="Calcium-transporting ATPase, cytoplasmic domain N"/>
    <property type="match status" value="1"/>
</dbReference>
<dbReference type="InterPro" id="IPR023299">
    <property type="entry name" value="ATPase_P-typ_cyto_dom_N"/>
</dbReference>
<comment type="subcellular location">
    <subcellularLocation>
        <location evidence="1">Membrane</location>
    </subcellularLocation>
</comment>
<dbReference type="EC" id="3.6.3.-" evidence="6"/>
<dbReference type="GO" id="GO:0005507">
    <property type="term" value="F:copper ion binding"/>
    <property type="evidence" value="ECO:0007669"/>
    <property type="project" value="TreeGrafter"/>
</dbReference>
<dbReference type="Gene3D" id="3.40.50.1000">
    <property type="entry name" value="HAD superfamily/HAD-like"/>
    <property type="match status" value="1"/>
</dbReference>
<dbReference type="AlphaFoldDB" id="A0A8B4I0B8"/>
<gene>
    <name evidence="6" type="primary">copA1</name>
    <name evidence="6" type="ORF">NCTC10038_00704</name>
</gene>
<dbReference type="InterPro" id="IPR023214">
    <property type="entry name" value="HAD_sf"/>
</dbReference>
<keyword evidence="6" id="KW-0378">Hydrolase</keyword>
<dbReference type="SUPFAM" id="SSF56784">
    <property type="entry name" value="HAD-like"/>
    <property type="match status" value="1"/>
</dbReference>
<evidence type="ECO:0000256" key="3">
    <source>
        <dbReference type="ARBA" id="ARBA00022967"/>
    </source>
</evidence>
<keyword evidence="4" id="KW-1133">Transmembrane helix</keyword>
<organism evidence="6 7">
    <name type="scientific">Pseudomonas fluorescens</name>
    <dbReference type="NCBI Taxonomy" id="294"/>
    <lineage>
        <taxon>Bacteria</taxon>
        <taxon>Pseudomonadati</taxon>
        <taxon>Pseudomonadota</taxon>
        <taxon>Gammaproteobacteria</taxon>
        <taxon>Pseudomonadales</taxon>
        <taxon>Pseudomonadaceae</taxon>
        <taxon>Pseudomonas</taxon>
    </lineage>
</organism>
<dbReference type="GO" id="GO:0055070">
    <property type="term" value="P:copper ion homeostasis"/>
    <property type="evidence" value="ECO:0007669"/>
    <property type="project" value="TreeGrafter"/>
</dbReference>
<evidence type="ECO:0000256" key="2">
    <source>
        <dbReference type="ARBA" id="ARBA00022692"/>
    </source>
</evidence>
<dbReference type="InterPro" id="IPR036412">
    <property type="entry name" value="HAD-like_sf"/>
</dbReference>
<dbReference type="InterPro" id="IPR001757">
    <property type="entry name" value="P_typ_ATPase"/>
</dbReference>
<evidence type="ECO:0000256" key="5">
    <source>
        <dbReference type="ARBA" id="ARBA00023136"/>
    </source>
</evidence>
<dbReference type="PANTHER" id="PTHR43520">
    <property type="entry name" value="ATP7, ISOFORM B"/>
    <property type="match status" value="1"/>
</dbReference>
<keyword evidence="2" id="KW-0812">Transmembrane</keyword>
<dbReference type="GO" id="GO:0005524">
    <property type="term" value="F:ATP binding"/>
    <property type="evidence" value="ECO:0007669"/>
    <property type="project" value="InterPro"/>
</dbReference>
<dbReference type="PRINTS" id="PR00120">
    <property type="entry name" value="HATPASE"/>
</dbReference>
<dbReference type="Proteomes" id="UP000248640">
    <property type="component" value="Chromosome 1"/>
</dbReference>
<sequence length="141" mass="14477">MNAGSLADAAKAWEAEGRTLSWLIEQGAQPRVLGLFAFGDTLKPGALEAVTQLKARHISSHLLTGDNRGSARVVADALGIDDVHAEVLPADKAATVAELKKTGVVAMVGDGINDAPALAAADIGIAMGAAPTWRCTRPESP</sequence>
<name>A0A8B4I0B8_PSEFL</name>
<keyword evidence="3" id="KW-1278">Translocase</keyword>
<keyword evidence="5" id="KW-0472">Membrane</keyword>
<dbReference type="GO" id="GO:0016887">
    <property type="term" value="F:ATP hydrolysis activity"/>
    <property type="evidence" value="ECO:0007669"/>
    <property type="project" value="InterPro"/>
</dbReference>
<evidence type="ECO:0000313" key="6">
    <source>
        <dbReference type="EMBL" id="SQF89334.1"/>
    </source>
</evidence>
<evidence type="ECO:0000256" key="1">
    <source>
        <dbReference type="ARBA" id="ARBA00004370"/>
    </source>
</evidence>
<dbReference type="PRINTS" id="PR00119">
    <property type="entry name" value="CATATPASE"/>
</dbReference>
<dbReference type="EMBL" id="LS483372">
    <property type="protein sequence ID" value="SQF89334.1"/>
    <property type="molecule type" value="Genomic_DNA"/>
</dbReference>
<dbReference type="Pfam" id="PF00702">
    <property type="entry name" value="Hydrolase"/>
    <property type="match status" value="1"/>
</dbReference>
<proteinExistence type="predicted"/>
<accession>A0A8B4I0B8</accession>
<protein>
    <submittedName>
        <fullName evidence="6">Copper-exporting P-type ATPase A</fullName>
        <ecNumber evidence="6">3.6.3.-</ecNumber>
    </submittedName>
</protein>
<reference evidence="6 7" key="1">
    <citation type="submission" date="2018-06" db="EMBL/GenBank/DDBJ databases">
        <authorList>
            <consortium name="Pathogen Informatics"/>
            <person name="Doyle S."/>
        </authorList>
    </citation>
    <scope>NUCLEOTIDE SEQUENCE [LARGE SCALE GENOMIC DNA]</scope>
    <source>
        <strain evidence="6 7">NCTC10038</strain>
    </source>
</reference>
<evidence type="ECO:0000313" key="7">
    <source>
        <dbReference type="Proteomes" id="UP000248640"/>
    </source>
</evidence>
<dbReference type="NCBIfam" id="TIGR01494">
    <property type="entry name" value="ATPase_P-type"/>
    <property type="match status" value="1"/>
</dbReference>
<dbReference type="GO" id="GO:0016020">
    <property type="term" value="C:membrane"/>
    <property type="evidence" value="ECO:0007669"/>
    <property type="project" value="UniProtKB-SubCell"/>
</dbReference>
<evidence type="ECO:0000256" key="4">
    <source>
        <dbReference type="ARBA" id="ARBA00022989"/>
    </source>
</evidence>
<dbReference type="PANTHER" id="PTHR43520:SF8">
    <property type="entry name" value="P-TYPE CU(+) TRANSPORTER"/>
    <property type="match status" value="1"/>
</dbReference>